<accession>A0ABR7IKC0</accession>
<evidence type="ECO:0000313" key="4">
    <source>
        <dbReference type="EMBL" id="MBC5780414.1"/>
    </source>
</evidence>
<dbReference type="RefSeq" id="WP_019162515.1">
    <property type="nucleotide sequence ID" value="NZ_JACOQG010000021.1"/>
</dbReference>
<dbReference type="InterPro" id="IPR003658">
    <property type="entry name" value="Anti-sigma_ant"/>
</dbReference>
<evidence type="ECO:0000259" key="3">
    <source>
        <dbReference type="PROSITE" id="PS50801"/>
    </source>
</evidence>
<keyword evidence="5" id="KW-1185">Reference proteome</keyword>
<comment type="caution">
    <text evidence="4">The sequence shown here is derived from an EMBL/GenBank/DDBJ whole genome shotgun (WGS) entry which is preliminary data.</text>
</comment>
<feature type="domain" description="STAS" evidence="3">
    <location>
        <begin position="1"/>
        <end position="104"/>
    </location>
</feature>
<dbReference type="Gene3D" id="3.30.750.24">
    <property type="entry name" value="STAS domain"/>
    <property type="match status" value="1"/>
</dbReference>
<dbReference type="InterPro" id="IPR036513">
    <property type="entry name" value="STAS_dom_sf"/>
</dbReference>
<dbReference type="Pfam" id="PF01740">
    <property type="entry name" value="STAS"/>
    <property type="match status" value="1"/>
</dbReference>
<comment type="similarity">
    <text evidence="1 2">Belongs to the anti-sigma-factor antagonist family.</text>
</comment>
<dbReference type="SUPFAM" id="SSF52091">
    <property type="entry name" value="SpoIIaa-like"/>
    <property type="match status" value="1"/>
</dbReference>
<evidence type="ECO:0000256" key="2">
    <source>
        <dbReference type="RuleBase" id="RU003749"/>
    </source>
</evidence>
<dbReference type="PROSITE" id="PS50801">
    <property type="entry name" value="STAS"/>
    <property type="match status" value="1"/>
</dbReference>
<sequence length="104" mass="12067">MKNRFEIQGNCLTVHLPREVDHPAADEIRRESDNILRKNYIRTMVFDFSETMFMDSSGIGMIMGRYRAMGMRGNCIRVTGVSVYIEKLLHLSGVYKFVEICREA</sequence>
<dbReference type="NCBIfam" id="TIGR00377">
    <property type="entry name" value="ant_ant_sig"/>
    <property type="match status" value="1"/>
</dbReference>
<reference evidence="4 5" key="1">
    <citation type="submission" date="2020-08" db="EMBL/GenBank/DDBJ databases">
        <title>Genome public.</title>
        <authorList>
            <person name="Liu C."/>
            <person name="Sun Q."/>
        </authorList>
    </citation>
    <scope>NUCLEOTIDE SEQUENCE [LARGE SCALE GENOMIC DNA]</scope>
    <source>
        <strain evidence="4 5">M29</strain>
    </source>
</reference>
<evidence type="ECO:0000313" key="5">
    <source>
        <dbReference type="Proteomes" id="UP000649826"/>
    </source>
</evidence>
<dbReference type="EMBL" id="JACOQG010000021">
    <property type="protein sequence ID" value="MBC5780414.1"/>
    <property type="molecule type" value="Genomic_DNA"/>
</dbReference>
<organism evidence="4 5">
    <name type="scientific">Blautia difficilis</name>
    <dbReference type="NCBI Taxonomy" id="2763027"/>
    <lineage>
        <taxon>Bacteria</taxon>
        <taxon>Bacillati</taxon>
        <taxon>Bacillota</taxon>
        <taxon>Clostridia</taxon>
        <taxon>Lachnospirales</taxon>
        <taxon>Lachnospiraceae</taxon>
        <taxon>Blautia</taxon>
    </lineage>
</organism>
<protein>
    <recommendedName>
        <fullName evidence="2">Anti-sigma factor antagonist</fullName>
    </recommendedName>
</protein>
<gene>
    <name evidence="4" type="ORF">H8Z82_12305</name>
</gene>
<dbReference type="CDD" id="cd07043">
    <property type="entry name" value="STAS_anti-anti-sigma_factors"/>
    <property type="match status" value="1"/>
</dbReference>
<dbReference type="Proteomes" id="UP000649826">
    <property type="component" value="Unassembled WGS sequence"/>
</dbReference>
<evidence type="ECO:0000256" key="1">
    <source>
        <dbReference type="ARBA" id="ARBA00009013"/>
    </source>
</evidence>
<dbReference type="PANTHER" id="PTHR33495:SF2">
    <property type="entry name" value="ANTI-SIGMA FACTOR ANTAGONIST TM_1081-RELATED"/>
    <property type="match status" value="1"/>
</dbReference>
<name>A0ABR7IKC0_9FIRM</name>
<dbReference type="PANTHER" id="PTHR33495">
    <property type="entry name" value="ANTI-SIGMA FACTOR ANTAGONIST TM_1081-RELATED-RELATED"/>
    <property type="match status" value="1"/>
</dbReference>
<dbReference type="InterPro" id="IPR002645">
    <property type="entry name" value="STAS_dom"/>
</dbReference>
<proteinExistence type="inferred from homology"/>